<name>A0A2N3IMX1_AERSO</name>
<dbReference type="GO" id="GO:0016747">
    <property type="term" value="F:acyltransferase activity, transferring groups other than amino-acyl groups"/>
    <property type="evidence" value="ECO:0007669"/>
    <property type="project" value="InterPro"/>
</dbReference>
<dbReference type="Proteomes" id="UP000233526">
    <property type="component" value="Unassembled WGS sequence"/>
</dbReference>
<evidence type="ECO:0000256" key="1">
    <source>
        <dbReference type="ARBA" id="ARBA00022679"/>
    </source>
</evidence>
<keyword evidence="1 4" id="KW-0808">Transferase</keyword>
<evidence type="ECO:0000313" key="4">
    <source>
        <dbReference type="EMBL" id="PKQ72102.1"/>
    </source>
</evidence>
<dbReference type="PANTHER" id="PTHR43877:SF1">
    <property type="entry name" value="ACETYLTRANSFERASE"/>
    <property type="match status" value="1"/>
</dbReference>
<dbReference type="PROSITE" id="PS51186">
    <property type="entry name" value="GNAT"/>
    <property type="match status" value="1"/>
</dbReference>
<dbReference type="Pfam" id="PF00583">
    <property type="entry name" value="Acetyltransf_1"/>
    <property type="match status" value="1"/>
</dbReference>
<feature type="domain" description="N-acetyltransferase" evidence="3">
    <location>
        <begin position="3"/>
        <end position="161"/>
    </location>
</feature>
<dbReference type="EMBL" id="LJZX01000078">
    <property type="protein sequence ID" value="PKQ72102.1"/>
    <property type="molecule type" value="Genomic_DNA"/>
</dbReference>
<reference evidence="4 5" key="1">
    <citation type="journal article" date="2017" name="Front. Microbiol.">
        <title>Strong Genomic and Phenotypic Heterogeneity in the Aeromonas sobria Species Complex.</title>
        <authorList>
            <person name="Gauthier J."/>
            <person name="Vincent A.T."/>
            <person name="Charette S.J."/>
            <person name="Derome N."/>
        </authorList>
    </citation>
    <scope>NUCLEOTIDE SEQUENCE [LARGE SCALE GENOMIC DNA]</scope>
    <source>
        <strain evidence="4 5">JF2635</strain>
    </source>
</reference>
<dbReference type="InterPro" id="IPR000182">
    <property type="entry name" value="GNAT_dom"/>
</dbReference>
<organism evidence="4 5">
    <name type="scientific">Aeromonas sobria</name>
    <dbReference type="NCBI Taxonomy" id="646"/>
    <lineage>
        <taxon>Bacteria</taxon>
        <taxon>Pseudomonadati</taxon>
        <taxon>Pseudomonadota</taxon>
        <taxon>Gammaproteobacteria</taxon>
        <taxon>Aeromonadales</taxon>
        <taxon>Aeromonadaceae</taxon>
        <taxon>Aeromonas</taxon>
    </lineage>
</organism>
<dbReference type="RefSeq" id="WP_101320767.1">
    <property type="nucleotide sequence ID" value="NZ_CAWNSS010000078.1"/>
</dbReference>
<dbReference type="AlphaFoldDB" id="A0A2N3IMX1"/>
<dbReference type="CDD" id="cd04301">
    <property type="entry name" value="NAT_SF"/>
    <property type="match status" value="1"/>
</dbReference>
<dbReference type="InterPro" id="IPR016181">
    <property type="entry name" value="Acyl_CoA_acyltransferase"/>
</dbReference>
<gene>
    <name evidence="4" type="ORF">AOX56_07100</name>
</gene>
<dbReference type="SUPFAM" id="SSF55729">
    <property type="entry name" value="Acyl-CoA N-acyltransferases (Nat)"/>
    <property type="match status" value="1"/>
</dbReference>
<evidence type="ECO:0000256" key="2">
    <source>
        <dbReference type="ARBA" id="ARBA00023315"/>
    </source>
</evidence>
<dbReference type="PANTHER" id="PTHR43877">
    <property type="entry name" value="AMINOALKYLPHOSPHONATE N-ACETYLTRANSFERASE-RELATED-RELATED"/>
    <property type="match status" value="1"/>
</dbReference>
<accession>A0A2N3IMX1</accession>
<comment type="caution">
    <text evidence="4">The sequence shown here is derived from an EMBL/GenBank/DDBJ whole genome shotgun (WGS) entry which is preliminary data.</text>
</comment>
<dbReference type="InterPro" id="IPR050832">
    <property type="entry name" value="Bact_Acetyltransf"/>
</dbReference>
<sequence>MSITIRHAEPADAPALRDLYAMPNAQAGTLQLPYPTLSVWQKRLESGDVVALVAEADGLLVGQISLHVEPNPRRKHVAGIGMGVRDDWAGKGVGSTLMAAALELADNWLNLHRIELTVFVDNEAAQALYRKFGFVEEGRARDYAFRQGRYVDVFYMARVAGGASR</sequence>
<evidence type="ECO:0000313" key="5">
    <source>
        <dbReference type="Proteomes" id="UP000233526"/>
    </source>
</evidence>
<dbReference type="Gene3D" id="3.40.630.30">
    <property type="match status" value="1"/>
</dbReference>
<evidence type="ECO:0000259" key="3">
    <source>
        <dbReference type="PROSITE" id="PS51186"/>
    </source>
</evidence>
<proteinExistence type="predicted"/>
<keyword evidence="2" id="KW-0012">Acyltransferase</keyword>
<protein>
    <submittedName>
        <fullName evidence="4">GCN5 family acetyltransferase</fullName>
    </submittedName>
</protein>